<name>A0A5B8U9G2_9ACTN</name>
<keyword evidence="2" id="KW-1185">Reference proteome</keyword>
<evidence type="ECO:0000313" key="2">
    <source>
        <dbReference type="Proteomes" id="UP000321805"/>
    </source>
</evidence>
<accession>A0A5B8U9G2</accession>
<organism evidence="1 2">
    <name type="scientific">Baekduia soli</name>
    <dbReference type="NCBI Taxonomy" id="496014"/>
    <lineage>
        <taxon>Bacteria</taxon>
        <taxon>Bacillati</taxon>
        <taxon>Actinomycetota</taxon>
        <taxon>Thermoleophilia</taxon>
        <taxon>Solirubrobacterales</taxon>
        <taxon>Baekduiaceae</taxon>
        <taxon>Baekduia</taxon>
    </lineage>
</organism>
<dbReference type="Proteomes" id="UP000321805">
    <property type="component" value="Chromosome"/>
</dbReference>
<protein>
    <submittedName>
        <fullName evidence="1">Uncharacterized protein</fullName>
    </submittedName>
</protein>
<reference evidence="1 2" key="1">
    <citation type="journal article" date="2018" name="J. Microbiol.">
        <title>Baekduia soli gen. nov., sp. nov., a novel bacterium isolated from the soil of Baekdu Mountain and proposal of a novel family name, Baekduiaceae fam. nov.</title>
        <authorList>
            <person name="An D.S."/>
            <person name="Siddiqi M.Z."/>
            <person name="Kim K.H."/>
            <person name="Yu H.S."/>
            <person name="Im W.T."/>
        </authorList>
    </citation>
    <scope>NUCLEOTIDE SEQUENCE [LARGE SCALE GENOMIC DNA]</scope>
    <source>
        <strain evidence="1 2">BR7-21</strain>
    </source>
</reference>
<sequence>MNDSHRSRRGLTRDDLDRAARVVQAIAAFPAMSEGVVGFGAHGLDGGYWLDGINNFVTGIDEIEVAIPDRAGTDLAACWQAVLAAVSGHRAEVELRASDWMAREHRQTGRAEAEIADEQARMRDLAADLTVVDAVEPLLCPW</sequence>
<dbReference type="AlphaFoldDB" id="A0A5B8U9G2"/>
<evidence type="ECO:0000313" key="1">
    <source>
        <dbReference type="EMBL" id="QEC49655.1"/>
    </source>
</evidence>
<dbReference type="KEGG" id="bsol:FSW04_20125"/>
<proteinExistence type="predicted"/>
<dbReference type="RefSeq" id="WP_146922020.1">
    <property type="nucleotide sequence ID" value="NZ_CP042430.1"/>
</dbReference>
<gene>
    <name evidence="1" type="ORF">FSW04_20125</name>
</gene>
<dbReference type="EMBL" id="CP042430">
    <property type="protein sequence ID" value="QEC49655.1"/>
    <property type="molecule type" value="Genomic_DNA"/>
</dbReference>